<dbReference type="GO" id="GO:0016020">
    <property type="term" value="C:membrane"/>
    <property type="evidence" value="ECO:0007669"/>
    <property type="project" value="UniProtKB-SubCell"/>
</dbReference>
<feature type="transmembrane region" description="Helical" evidence="8">
    <location>
        <begin position="100"/>
        <end position="121"/>
    </location>
</feature>
<sequence>MIKTRQLRKNLLPQLNAVSVLWLLHRLTGVALAVYLVPHFITINDSRWGPEIFNEALSWFQGSLIVAAEFVIVLAVAFHGINGLRIIAMDFFDLSQRQKWLLGMVLAACGAVFLCASFWFVPRILEPL</sequence>
<evidence type="ECO:0000256" key="5">
    <source>
        <dbReference type="ARBA" id="ARBA00022989"/>
    </source>
</evidence>
<name>A0A382MNT6_9ZZZZ</name>
<dbReference type="SUPFAM" id="SSF81343">
    <property type="entry name" value="Fumarate reductase respiratory complex transmembrane subunits"/>
    <property type="match status" value="1"/>
</dbReference>
<evidence type="ECO:0000256" key="8">
    <source>
        <dbReference type="SAM" id="Phobius"/>
    </source>
</evidence>
<dbReference type="GO" id="GO:0046872">
    <property type="term" value="F:metal ion binding"/>
    <property type="evidence" value="ECO:0007669"/>
    <property type="project" value="UniProtKB-KW"/>
</dbReference>
<comment type="subcellular location">
    <subcellularLocation>
        <location evidence="1">Membrane</location>
    </subcellularLocation>
</comment>
<dbReference type="Gene3D" id="1.20.1300.10">
    <property type="entry name" value="Fumarate reductase/succinate dehydrogenase, transmembrane subunit"/>
    <property type="match status" value="1"/>
</dbReference>
<keyword evidence="2" id="KW-0349">Heme</keyword>
<feature type="transmembrane region" description="Helical" evidence="8">
    <location>
        <begin position="58"/>
        <end position="79"/>
    </location>
</feature>
<keyword evidence="5 8" id="KW-1133">Transmembrane helix</keyword>
<dbReference type="AlphaFoldDB" id="A0A382MNT6"/>
<organism evidence="9">
    <name type="scientific">marine metagenome</name>
    <dbReference type="NCBI Taxonomy" id="408172"/>
    <lineage>
        <taxon>unclassified sequences</taxon>
        <taxon>metagenomes</taxon>
        <taxon>ecological metagenomes</taxon>
    </lineage>
</organism>
<dbReference type="Pfam" id="PF01127">
    <property type="entry name" value="Sdh_cyt"/>
    <property type="match status" value="1"/>
</dbReference>
<keyword evidence="7 8" id="KW-0472">Membrane</keyword>
<reference evidence="9" key="1">
    <citation type="submission" date="2018-05" db="EMBL/GenBank/DDBJ databases">
        <authorList>
            <person name="Lanie J.A."/>
            <person name="Ng W.-L."/>
            <person name="Kazmierczak K.M."/>
            <person name="Andrzejewski T.M."/>
            <person name="Davidsen T.M."/>
            <person name="Wayne K.J."/>
            <person name="Tettelin H."/>
            <person name="Glass J.I."/>
            <person name="Rusch D."/>
            <person name="Podicherti R."/>
            <person name="Tsui H.-C.T."/>
            <person name="Winkler M.E."/>
        </authorList>
    </citation>
    <scope>NUCLEOTIDE SEQUENCE</scope>
</reference>
<proteinExistence type="predicted"/>
<keyword evidence="6" id="KW-0408">Iron</keyword>
<evidence type="ECO:0000256" key="4">
    <source>
        <dbReference type="ARBA" id="ARBA00022723"/>
    </source>
</evidence>
<dbReference type="GO" id="GO:0009055">
    <property type="term" value="F:electron transfer activity"/>
    <property type="evidence" value="ECO:0007669"/>
    <property type="project" value="InterPro"/>
</dbReference>
<keyword evidence="3 8" id="KW-0812">Transmembrane</keyword>
<dbReference type="NCBIfam" id="TIGR02970">
    <property type="entry name" value="succ_dehyd_cytB"/>
    <property type="match status" value="1"/>
</dbReference>
<evidence type="ECO:0000313" key="9">
    <source>
        <dbReference type="EMBL" id="SVC49437.1"/>
    </source>
</evidence>
<evidence type="ECO:0000256" key="3">
    <source>
        <dbReference type="ARBA" id="ARBA00022692"/>
    </source>
</evidence>
<accession>A0A382MNT6</accession>
<dbReference type="PANTHER" id="PTHR41910:SF1">
    <property type="entry name" value="SUCCINATE DEHYDROGENASE HYDROPHOBIC MEMBRANE ANCHOR SUBUNIT"/>
    <property type="match status" value="1"/>
</dbReference>
<evidence type="ECO:0000256" key="1">
    <source>
        <dbReference type="ARBA" id="ARBA00004370"/>
    </source>
</evidence>
<dbReference type="InterPro" id="IPR014314">
    <property type="entry name" value="Succ_DH_cytb556"/>
</dbReference>
<evidence type="ECO:0000256" key="7">
    <source>
        <dbReference type="ARBA" id="ARBA00023136"/>
    </source>
</evidence>
<evidence type="ECO:0000256" key="6">
    <source>
        <dbReference type="ARBA" id="ARBA00023004"/>
    </source>
</evidence>
<keyword evidence="4" id="KW-0479">Metal-binding</keyword>
<dbReference type="PANTHER" id="PTHR41910">
    <property type="entry name" value="SUCCINATE DEHYDROGENASE 2 MEMBRANE SUBUNIT SDHC"/>
    <property type="match status" value="1"/>
</dbReference>
<evidence type="ECO:0000256" key="2">
    <source>
        <dbReference type="ARBA" id="ARBA00022617"/>
    </source>
</evidence>
<dbReference type="InterPro" id="IPR000701">
    <property type="entry name" value="SuccDH_FuR_B_TM-su"/>
</dbReference>
<feature type="transmembrane region" description="Helical" evidence="8">
    <location>
        <begin position="20"/>
        <end position="38"/>
    </location>
</feature>
<dbReference type="InterPro" id="IPR039023">
    <property type="entry name" value="SdhC_prok"/>
</dbReference>
<dbReference type="EMBL" id="UINC01094306">
    <property type="protein sequence ID" value="SVC49437.1"/>
    <property type="molecule type" value="Genomic_DNA"/>
</dbReference>
<dbReference type="GO" id="GO:0006099">
    <property type="term" value="P:tricarboxylic acid cycle"/>
    <property type="evidence" value="ECO:0007669"/>
    <property type="project" value="InterPro"/>
</dbReference>
<evidence type="ECO:0008006" key="10">
    <source>
        <dbReference type="Google" id="ProtNLM"/>
    </source>
</evidence>
<gene>
    <name evidence="9" type="ORF">METZ01_LOCUS302291</name>
</gene>
<dbReference type="InterPro" id="IPR034804">
    <property type="entry name" value="SQR/QFR_C/D"/>
</dbReference>
<protein>
    <recommendedName>
        <fullName evidence="10">Succinate dehydrogenase cytochrome b556 subunit</fullName>
    </recommendedName>
</protein>